<evidence type="ECO:0000313" key="3">
    <source>
        <dbReference type="Proteomes" id="UP000249390"/>
    </source>
</evidence>
<comment type="caution">
    <text evidence="2">The sequence shown here is derived from an EMBL/GenBank/DDBJ whole genome shotgun (WGS) entry which is preliminary data.</text>
</comment>
<proteinExistence type="predicted"/>
<gene>
    <name evidence="2" type="ORF">DM860_000057</name>
</gene>
<evidence type="ECO:0000313" key="2">
    <source>
        <dbReference type="EMBL" id="RAL37363.1"/>
    </source>
</evidence>
<protein>
    <submittedName>
        <fullName evidence="2">Uncharacterized protein</fullName>
    </submittedName>
</protein>
<feature type="region of interest" description="Disordered" evidence="1">
    <location>
        <begin position="39"/>
        <end position="62"/>
    </location>
</feature>
<dbReference type="AlphaFoldDB" id="A0A328D0F9"/>
<name>A0A328D0F9_9ASTE</name>
<evidence type="ECO:0000256" key="1">
    <source>
        <dbReference type="SAM" id="MobiDB-lite"/>
    </source>
</evidence>
<dbReference type="Proteomes" id="UP000249390">
    <property type="component" value="Unassembled WGS sequence"/>
</dbReference>
<sequence>MEAAMNRQYGCEKSQIERGKKSPVWLTFRCRAEKSQIERGENFRSRSKEKTAGAPPLDSDLPMFSLSTSAGLQTTNSRFIAQIMDFGSEMIQDWMPELQIPGEELLLSRVVELWNGSSGWQWEKIPNLPPDIVSLMQLQVQLQRIHTIK</sequence>
<reference evidence="2 3" key="1">
    <citation type="submission" date="2018-06" db="EMBL/GenBank/DDBJ databases">
        <title>The Genome of Cuscuta australis (Dodder) Provides Insight into the Evolution of Plant Parasitism.</title>
        <authorList>
            <person name="Liu H."/>
        </authorList>
    </citation>
    <scope>NUCLEOTIDE SEQUENCE [LARGE SCALE GENOMIC DNA]</scope>
    <source>
        <strain evidence="3">cv. Yunnan</strain>
        <tissue evidence="2">Vines</tissue>
    </source>
</reference>
<feature type="compositionally biased region" description="Basic and acidic residues" evidence="1">
    <location>
        <begin position="39"/>
        <end position="51"/>
    </location>
</feature>
<accession>A0A328D0F9</accession>
<keyword evidence="3" id="KW-1185">Reference proteome</keyword>
<dbReference type="EMBL" id="NQVE01000215">
    <property type="protein sequence ID" value="RAL37363.1"/>
    <property type="molecule type" value="Genomic_DNA"/>
</dbReference>
<organism evidence="2 3">
    <name type="scientific">Cuscuta australis</name>
    <dbReference type="NCBI Taxonomy" id="267555"/>
    <lineage>
        <taxon>Eukaryota</taxon>
        <taxon>Viridiplantae</taxon>
        <taxon>Streptophyta</taxon>
        <taxon>Embryophyta</taxon>
        <taxon>Tracheophyta</taxon>
        <taxon>Spermatophyta</taxon>
        <taxon>Magnoliopsida</taxon>
        <taxon>eudicotyledons</taxon>
        <taxon>Gunneridae</taxon>
        <taxon>Pentapetalae</taxon>
        <taxon>asterids</taxon>
        <taxon>lamiids</taxon>
        <taxon>Solanales</taxon>
        <taxon>Convolvulaceae</taxon>
        <taxon>Cuscuteae</taxon>
        <taxon>Cuscuta</taxon>
        <taxon>Cuscuta subgen. Grammica</taxon>
        <taxon>Cuscuta sect. Cleistogrammica</taxon>
    </lineage>
</organism>